<dbReference type="Pfam" id="PF13302">
    <property type="entry name" value="Acetyltransf_3"/>
    <property type="match status" value="1"/>
</dbReference>
<gene>
    <name evidence="2" type="ORF">DQ393_22690</name>
</gene>
<evidence type="ECO:0000313" key="3">
    <source>
        <dbReference type="Proteomes" id="UP000251205"/>
    </source>
</evidence>
<reference evidence="2 3" key="1">
    <citation type="submission" date="2018-06" db="EMBL/GenBank/DDBJ databases">
        <title>Whole Genome Sequence of an efficient microsymbiont, Rhizobium tropici.</title>
        <authorList>
            <person name="Srinivasan R."/>
            <person name="Singh H.V."/>
            <person name="Srivastava R."/>
            <person name="Kumari B."/>
            <person name="Radhakrishna A."/>
        </authorList>
    </citation>
    <scope>NUCLEOTIDE SEQUENCE [LARGE SCALE GENOMIC DNA]</scope>
    <source>
        <strain evidence="2 3">IGFRI Rhizo-19</strain>
    </source>
</reference>
<dbReference type="InterPro" id="IPR000182">
    <property type="entry name" value="GNAT_dom"/>
</dbReference>
<accession>A0A329Y8U7</accession>
<dbReference type="OrthoDB" id="2049878at2"/>
<protein>
    <submittedName>
        <fullName evidence="2">N-acetyltransferase</fullName>
    </submittedName>
</protein>
<sequence>MTNFDWFDKLQLKTIQLVPARSEHADYIYSLRIDPLYNTHLSPPPASAEAQRAWIERYVQREQQGEEFYFVIERLDKVACGTVRLYDFRGPSFCWGSWILDHNKSRYAAIESALLVYRIGFEHLGFDESHFDVRRENRKVISFHKKMGAITTEIDDDNEYMRLPKEVFYEKQRDIIDFLGRSAD</sequence>
<dbReference type="EMBL" id="QMKK01000048">
    <property type="protein sequence ID" value="RAX39368.1"/>
    <property type="molecule type" value="Genomic_DNA"/>
</dbReference>
<dbReference type="AlphaFoldDB" id="A0A329Y8U7"/>
<evidence type="ECO:0000313" key="2">
    <source>
        <dbReference type="EMBL" id="RAX39368.1"/>
    </source>
</evidence>
<dbReference type="SUPFAM" id="SSF55729">
    <property type="entry name" value="Acyl-CoA N-acyltransferases (Nat)"/>
    <property type="match status" value="1"/>
</dbReference>
<dbReference type="GO" id="GO:0016747">
    <property type="term" value="F:acyltransferase activity, transferring groups other than amino-acyl groups"/>
    <property type="evidence" value="ECO:0007669"/>
    <property type="project" value="InterPro"/>
</dbReference>
<keyword evidence="2" id="KW-0808">Transferase</keyword>
<evidence type="ECO:0000259" key="1">
    <source>
        <dbReference type="Pfam" id="PF13302"/>
    </source>
</evidence>
<dbReference type="Proteomes" id="UP000251205">
    <property type="component" value="Unassembled WGS sequence"/>
</dbReference>
<feature type="domain" description="N-acetyltransferase" evidence="1">
    <location>
        <begin position="16"/>
        <end position="149"/>
    </location>
</feature>
<organism evidence="2 3">
    <name type="scientific">Rhizobium tropici</name>
    <dbReference type="NCBI Taxonomy" id="398"/>
    <lineage>
        <taxon>Bacteria</taxon>
        <taxon>Pseudomonadati</taxon>
        <taxon>Pseudomonadota</taxon>
        <taxon>Alphaproteobacteria</taxon>
        <taxon>Hyphomicrobiales</taxon>
        <taxon>Rhizobiaceae</taxon>
        <taxon>Rhizobium/Agrobacterium group</taxon>
        <taxon>Rhizobium</taxon>
    </lineage>
</organism>
<proteinExistence type="predicted"/>
<dbReference type="Gene3D" id="3.40.630.30">
    <property type="match status" value="1"/>
</dbReference>
<name>A0A329Y8U7_RHITR</name>
<comment type="caution">
    <text evidence="2">The sequence shown here is derived from an EMBL/GenBank/DDBJ whole genome shotgun (WGS) entry which is preliminary data.</text>
</comment>
<dbReference type="InterPro" id="IPR016181">
    <property type="entry name" value="Acyl_CoA_acyltransferase"/>
</dbReference>